<proteinExistence type="predicted"/>
<dbReference type="AlphaFoldDB" id="A0A422MZI5"/>
<evidence type="ECO:0000313" key="3">
    <source>
        <dbReference type="Proteomes" id="UP000283634"/>
    </source>
</evidence>
<dbReference type="RefSeq" id="XP_029234749.1">
    <property type="nucleotide sequence ID" value="XM_029385400.1"/>
</dbReference>
<sequence length="138" mass="15711">MTALHSVRLERWRRVWWCSRTASALVGRGGISVLSLPTALDAAHDALQSELQSRRVHGVLGAVTEAVLGVRSVVFIDPLQLEPRLSRFRRHVIHPSPTLEQQFFVLAEYLGTTSVRSVQTVIRGEEQLRWRRCCDGRW</sequence>
<organism evidence="2 3">
    <name type="scientific">Trypanosoma rangeli</name>
    <dbReference type="NCBI Taxonomy" id="5698"/>
    <lineage>
        <taxon>Eukaryota</taxon>
        <taxon>Discoba</taxon>
        <taxon>Euglenozoa</taxon>
        <taxon>Kinetoplastea</taxon>
        <taxon>Metakinetoplastina</taxon>
        <taxon>Trypanosomatida</taxon>
        <taxon>Trypanosomatidae</taxon>
        <taxon>Trypanosoma</taxon>
        <taxon>Herpetosoma</taxon>
    </lineage>
</organism>
<dbReference type="VEuPathDB" id="TriTrypDB:TRSC58_07158"/>
<dbReference type="Pfam" id="PF25493">
    <property type="entry name" value="Peripla_BP_A-cyclase"/>
    <property type="match status" value="1"/>
</dbReference>
<dbReference type="Proteomes" id="UP000283634">
    <property type="component" value="Unassembled WGS sequence"/>
</dbReference>
<keyword evidence="2" id="KW-0675">Receptor</keyword>
<gene>
    <name evidence="2" type="ORF">TraAM80_08659</name>
</gene>
<evidence type="ECO:0000313" key="2">
    <source>
        <dbReference type="EMBL" id="RNE98638.1"/>
    </source>
</evidence>
<reference evidence="2 3" key="1">
    <citation type="journal article" date="2018" name="BMC Genomics">
        <title>Genomic comparison of Trypanosoma conorhini and Trypanosoma rangeli to Trypanosoma cruzi strains of high and low virulence.</title>
        <authorList>
            <person name="Bradwell K.R."/>
            <person name="Koparde V.N."/>
            <person name="Matveyev A.V."/>
            <person name="Serrano M.G."/>
            <person name="Alves J.M."/>
            <person name="Parikh H."/>
            <person name="Huang B."/>
            <person name="Lee V."/>
            <person name="Espinosa-Alvarez O."/>
            <person name="Ortiz P.A."/>
            <person name="Costa-Martins A.G."/>
            <person name="Teixeira M.M."/>
            <person name="Buck G.A."/>
        </authorList>
    </citation>
    <scope>NUCLEOTIDE SEQUENCE [LARGE SCALE GENOMIC DNA]</scope>
    <source>
        <strain evidence="2 3">AM80</strain>
    </source>
</reference>
<comment type="caution">
    <text evidence="2">The sequence shown here is derived from an EMBL/GenBank/DDBJ whole genome shotgun (WGS) entry which is preliminary data.</text>
</comment>
<feature type="domain" description="Receptor-type adenylate cyclase GRESAG 4.1/3 periplasmic binding protein-like" evidence="1">
    <location>
        <begin position="29"/>
        <end position="126"/>
    </location>
</feature>
<accession>A0A422MZI5</accession>
<dbReference type="EMBL" id="MKGL01000447">
    <property type="protein sequence ID" value="RNE98638.1"/>
    <property type="molecule type" value="Genomic_DNA"/>
</dbReference>
<keyword evidence="3" id="KW-1185">Reference proteome</keyword>
<dbReference type="InterPro" id="IPR057398">
    <property type="entry name" value="GRESAG4.1/3_peripasmic_2"/>
</dbReference>
<name>A0A422MZI5_TRYRA</name>
<dbReference type="GeneID" id="40332592"/>
<dbReference type="OrthoDB" id="252553at2759"/>
<protein>
    <submittedName>
        <fullName evidence="2">Receptor-type adenylate cyclase</fullName>
    </submittedName>
</protein>
<evidence type="ECO:0000259" key="1">
    <source>
        <dbReference type="Pfam" id="PF25493"/>
    </source>
</evidence>